<dbReference type="InterPro" id="IPR021331">
    <property type="entry name" value="Hva1_TUDOR"/>
</dbReference>
<dbReference type="AlphaFoldDB" id="A0AA37TNG9"/>
<proteinExistence type="predicted"/>
<protein>
    <recommendedName>
        <fullName evidence="2">Hypervirulence associated protein TUDOR domain-containing protein</fullName>
    </recommendedName>
</protein>
<comment type="caution">
    <text evidence="3">The sequence shown here is derived from an EMBL/GenBank/DDBJ whole genome shotgun (WGS) entry which is preliminary data.</text>
</comment>
<reference evidence="4" key="1">
    <citation type="journal article" date="2019" name="Int. J. Syst. Evol. Microbiol.">
        <title>The Global Catalogue of Microorganisms (GCM) 10K type strain sequencing project: providing services to taxonomists for standard genome sequencing and annotation.</title>
        <authorList>
            <consortium name="The Broad Institute Genomics Platform"/>
            <consortium name="The Broad Institute Genome Sequencing Center for Infectious Disease"/>
            <person name="Wu L."/>
            <person name="Ma J."/>
        </authorList>
    </citation>
    <scope>NUCLEOTIDE SEQUENCE [LARGE SCALE GENOMIC DNA]</scope>
    <source>
        <strain evidence="4">NBRC 103632</strain>
    </source>
</reference>
<keyword evidence="4" id="KW-1185">Reference proteome</keyword>
<organism evidence="3 4">
    <name type="scientific">Methylobacterium tardum</name>
    <dbReference type="NCBI Taxonomy" id="374432"/>
    <lineage>
        <taxon>Bacteria</taxon>
        <taxon>Pseudomonadati</taxon>
        <taxon>Pseudomonadota</taxon>
        <taxon>Alphaproteobacteria</taxon>
        <taxon>Hyphomicrobiales</taxon>
        <taxon>Methylobacteriaceae</taxon>
        <taxon>Methylobacterium</taxon>
    </lineage>
</organism>
<feature type="region of interest" description="Disordered" evidence="1">
    <location>
        <begin position="1"/>
        <end position="26"/>
    </location>
</feature>
<evidence type="ECO:0000256" key="1">
    <source>
        <dbReference type="SAM" id="MobiDB-lite"/>
    </source>
</evidence>
<dbReference type="EMBL" id="BSPL01000034">
    <property type="protein sequence ID" value="GLS74239.1"/>
    <property type="molecule type" value="Genomic_DNA"/>
</dbReference>
<evidence type="ECO:0000259" key="2">
    <source>
        <dbReference type="Pfam" id="PF11160"/>
    </source>
</evidence>
<gene>
    <name evidence="3" type="ORF">GCM10007890_62540</name>
</gene>
<accession>A0AA37TNG9</accession>
<evidence type="ECO:0000313" key="4">
    <source>
        <dbReference type="Proteomes" id="UP001157440"/>
    </source>
</evidence>
<sequence length="97" mass="10490">METRERARPRAPFPASTMETRMTAKAKVKTGDDVTYKWGKGTVSGAVTKVHTQDVKKTIKGNTVKREASKAEPALEIKTAKGKTVLKSASEVTVKSA</sequence>
<feature type="domain" description="Hypervirulence associated protein TUDOR" evidence="2">
    <location>
        <begin position="31"/>
        <end position="92"/>
    </location>
</feature>
<evidence type="ECO:0000313" key="3">
    <source>
        <dbReference type="EMBL" id="GLS74239.1"/>
    </source>
</evidence>
<dbReference type="Proteomes" id="UP001157440">
    <property type="component" value="Unassembled WGS sequence"/>
</dbReference>
<dbReference type="Pfam" id="PF11160">
    <property type="entry name" value="Hva1_TUDOR"/>
    <property type="match status" value="1"/>
</dbReference>
<name>A0AA37TNG9_9HYPH</name>